<dbReference type="Pfam" id="PF23643">
    <property type="entry name" value="TRAPPC13_C"/>
    <property type="match status" value="1"/>
</dbReference>
<dbReference type="AlphaFoldDB" id="A0A9N9AWR1"/>
<evidence type="ECO:0000313" key="6">
    <source>
        <dbReference type="EMBL" id="CAG8547820.1"/>
    </source>
</evidence>
<dbReference type="Pfam" id="PF06159">
    <property type="entry name" value="TRAPPC13_N"/>
    <property type="match status" value="1"/>
</dbReference>
<dbReference type="InterPro" id="IPR055429">
    <property type="entry name" value="TRAPPC13_M"/>
</dbReference>
<evidence type="ECO:0000259" key="4">
    <source>
        <dbReference type="Pfam" id="PF23643"/>
    </source>
</evidence>
<feature type="compositionally biased region" description="Basic and acidic residues" evidence="2">
    <location>
        <begin position="221"/>
        <end position="242"/>
    </location>
</feature>
<evidence type="ECO:0000259" key="5">
    <source>
        <dbReference type="Pfam" id="PF23647"/>
    </source>
</evidence>
<dbReference type="InterPro" id="IPR055428">
    <property type="entry name" value="TRAPPC13_C"/>
</dbReference>
<reference evidence="6" key="1">
    <citation type="submission" date="2021-06" db="EMBL/GenBank/DDBJ databases">
        <authorList>
            <person name="Kallberg Y."/>
            <person name="Tangrot J."/>
            <person name="Rosling A."/>
        </authorList>
    </citation>
    <scope>NUCLEOTIDE SEQUENCE</scope>
    <source>
        <strain evidence="6">FL130A</strain>
    </source>
</reference>
<dbReference type="Proteomes" id="UP000789508">
    <property type="component" value="Unassembled WGS sequence"/>
</dbReference>
<protein>
    <submittedName>
        <fullName evidence="6">6184_t:CDS:1</fullName>
    </submittedName>
</protein>
<accession>A0A9N9AWR1</accession>
<sequence length="429" mass="48088">MDQSREPHLLSLKVIRIPNPLVTPVDPRNNNDRDSTTLTEATESEPGSAKDTSFGKVYLGETFGSLIRVSNDSTVLTREISVKAEIQTSTQRFPLTDTSLEPLSTLGPSKSTEHVIQHEIKELGVHLLVCSVTYLTDDGEKRNIRQIHRFQVMNPLAVKTKVNNMADGKVFLEVQVQNVADREMHLERMKFESGDVFGFKDLNYVVDDNGMEVMSKQLESTKKEIDNINDKEDTQNSERSLEENVEEEEPESIFGIQNYLNPQDIRQYLYMLTPKPGIEERLARTINVLGKLDIVWRSNSGETGRLQTSQLTRKPPILEEIELSVTTIPASIILETPFTLGCRIRNRTTSVLKVVVTAVKSKMGAVLLSGPSTKNLGELAPDNVVDFQLEFVPLSPGLQRVGGLKISDVISGYTKEIDHFTDIFVLFSK</sequence>
<dbReference type="InterPro" id="IPR055427">
    <property type="entry name" value="TRAPPC13_N"/>
</dbReference>
<evidence type="ECO:0000313" key="7">
    <source>
        <dbReference type="Proteomes" id="UP000789508"/>
    </source>
</evidence>
<name>A0A9N9AWR1_9GLOM</name>
<dbReference type="OrthoDB" id="10250284at2759"/>
<comment type="similarity">
    <text evidence="1">Belongs to the TRAPPC13 family.</text>
</comment>
<dbReference type="EMBL" id="CAJVPS010001698">
    <property type="protein sequence ID" value="CAG8547820.1"/>
    <property type="molecule type" value="Genomic_DNA"/>
</dbReference>
<evidence type="ECO:0000256" key="2">
    <source>
        <dbReference type="SAM" id="MobiDB-lite"/>
    </source>
</evidence>
<dbReference type="GO" id="GO:1990072">
    <property type="term" value="C:TRAPPIII protein complex"/>
    <property type="evidence" value="ECO:0007669"/>
    <property type="project" value="TreeGrafter"/>
</dbReference>
<evidence type="ECO:0000259" key="3">
    <source>
        <dbReference type="Pfam" id="PF06159"/>
    </source>
</evidence>
<feature type="domain" description="Trafficking protein particle complex subunit 13 N-terminal" evidence="3">
    <location>
        <begin position="8"/>
        <end position="152"/>
    </location>
</feature>
<feature type="domain" description="Trafficking protein particle complex subunit 13 middle" evidence="5">
    <location>
        <begin position="156"/>
        <end position="216"/>
    </location>
</feature>
<comment type="caution">
    <text evidence="6">The sequence shown here is derived from an EMBL/GenBank/DDBJ whole genome shotgun (WGS) entry which is preliminary data.</text>
</comment>
<proteinExistence type="inferred from homology"/>
<evidence type="ECO:0000256" key="1">
    <source>
        <dbReference type="ARBA" id="ARBA00010785"/>
    </source>
</evidence>
<organism evidence="6 7">
    <name type="scientific">Ambispora leptoticha</name>
    <dbReference type="NCBI Taxonomy" id="144679"/>
    <lineage>
        <taxon>Eukaryota</taxon>
        <taxon>Fungi</taxon>
        <taxon>Fungi incertae sedis</taxon>
        <taxon>Mucoromycota</taxon>
        <taxon>Glomeromycotina</taxon>
        <taxon>Glomeromycetes</taxon>
        <taxon>Archaeosporales</taxon>
        <taxon>Ambisporaceae</taxon>
        <taxon>Ambispora</taxon>
    </lineage>
</organism>
<dbReference type="Pfam" id="PF23647">
    <property type="entry name" value="TRAPPC13_M"/>
    <property type="match status" value="2"/>
</dbReference>
<dbReference type="PANTHER" id="PTHR13134:SF3">
    <property type="entry name" value="TRAFFICKING PROTEIN PARTICLE COMPLEX SUBUNIT 13"/>
    <property type="match status" value="1"/>
</dbReference>
<gene>
    <name evidence="6" type="ORF">ALEPTO_LOCUS5727</name>
</gene>
<feature type="domain" description="Trafficking protein particle complex subunit 13 middle" evidence="5">
    <location>
        <begin position="240"/>
        <end position="316"/>
    </location>
</feature>
<feature type="region of interest" description="Disordered" evidence="2">
    <location>
        <begin position="20"/>
        <end position="53"/>
    </location>
</feature>
<keyword evidence="7" id="KW-1185">Reference proteome</keyword>
<dbReference type="PANTHER" id="PTHR13134">
    <property type="entry name" value="TRAFFICKING PROTEIN PARTICLE COMPLEX SUBUNIT 13"/>
    <property type="match status" value="1"/>
</dbReference>
<feature type="region of interest" description="Disordered" evidence="2">
    <location>
        <begin position="221"/>
        <end position="248"/>
    </location>
</feature>
<feature type="domain" description="Trafficking protein particle complex subunit 13 C-terminal" evidence="4">
    <location>
        <begin position="329"/>
        <end position="425"/>
    </location>
</feature>
<dbReference type="InterPro" id="IPR010378">
    <property type="entry name" value="TRAPPC13"/>
</dbReference>